<evidence type="ECO:0000313" key="2">
    <source>
        <dbReference type="Proteomes" id="UP000240708"/>
    </source>
</evidence>
<organism evidence="1 2">
    <name type="scientific">Cecembia rubra</name>
    <dbReference type="NCBI Taxonomy" id="1485585"/>
    <lineage>
        <taxon>Bacteria</taxon>
        <taxon>Pseudomonadati</taxon>
        <taxon>Bacteroidota</taxon>
        <taxon>Cytophagia</taxon>
        <taxon>Cytophagales</taxon>
        <taxon>Cyclobacteriaceae</taxon>
        <taxon>Cecembia</taxon>
    </lineage>
</organism>
<keyword evidence="2" id="KW-1185">Reference proteome</keyword>
<proteinExistence type="predicted"/>
<dbReference type="AlphaFoldDB" id="A0A2P8EAD4"/>
<protein>
    <submittedName>
        <fullName evidence="1">Uncharacterized protein</fullName>
    </submittedName>
</protein>
<accession>A0A2P8EAD4</accession>
<sequence length="65" mass="7530">MIIGIIEDIHIFDECISNTSTFLDSQKENMYNSLTIKNLDKHFFFGLVRYKSTAKLCKISKPCQP</sequence>
<dbReference type="Proteomes" id="UP000240708">
    <property type="component" value="Unassembled WGS sequence"/>
</dbReference>
<reference evidence="1 2" key="1">
    <citation type="submission" date="2018-03" db="EMBL/GenBank/DDBJ databases">
        <title>Genomic Encyclopedia of Archaeal and Bacterial Type Strains, Phase II (KMG-II): from individual species to whole genera.</title>
        <authorList>
            <person name="Goeker M."/>
        </authorList>
    </citation>
    <scope>NUCLEOTIDE SEQUENCE [LARGE SCALE GENOMIC DNA]</scope>
    <source>
        <strain evidence="1 2">DSM 28057</strain>
    </source>
</reference>
<dbReference type="EMBL" id="PYGF01000002">
    <property type="protein sequence ID" value="PSL06423.1"/>
    <property type="molecule type" value="Genomic_DNA"/>
</dbReference>
<evidence type="ECO:0000313" key="1">
    <source>
        <dbReference type="EMBL" id="PSL06423.1"/>
    </source>
</evidence>
<name>A0A2P8EAD4_9BACT</name>
<comment type="caution">
    <text evidence="1">The sequence shown here is derived from an EMBL/GenBank/DDBJ whole genome shotgun (WGS) entry which is preliminary data.</text>
</comment>
<gene>
    <name evidence="1" type="ORF">CLV48_102239</name>
</gene>